<evidence type="ECO:0000256" key="7">
    <source>
        <dbReference type="RuleBase" id="RU000393"/>
    </source>
</evidence>
<feature type="domain" description="Superoxide dismutase copper/zinc binding" evidence="9">
    <location>
        <begin position="55"/>
        <end position="190"/>
    </location>
</feature>
<evidence type="ECO:0000313" key="10">
    <source>
        <dbReference type="EMBL" id="CAD7636108.1"/>
    </source>
</evidence>
<dbReference type="Gene3D" id="2.60.40.200">
    <property type="entry name" value="Superoxide dismutase, copper/zinc binding domain"/>
    <property type="match status" value="1"/>
</dbReference>
<evidence type="ECO:0000256" key="8">
    <source>
        <dbReference type="SAM" id="SignalP"/>
    </source>
</evidence>
<dbReference type="PANTHER" id="PTHR10003">
    <property type="entry name" value="SUPEROXIDE DISMUTASE CU-ZN -RELATED"/>
    <property type="match status" value="1"/>
</dbReference>
<dbReference type="InterPro" id="IPR036423">
    <property type="entry name" value="SOD-like_Cu/Zn_dom_sf"/>
</dbReference>
<feature type="chain" id="PRO_5035591992" description="Superoxide dismutase [Cu-Zn]" evidence="8">
    <location>
        <begin position="20"/>
        <end position="198"/>
    </location>
</feature>
<evidence type="ECO:0000256" key="1">
    <source>
        <dbReference type="ARBA" id="ARBA00010457"/>
    </source>
</evidence>
<keyword evidence="4" id="KW-0049">Antioxidant</keyword>
<dbReference type="InterPro" id="IPR018152">
    <property type="entry name" value="SOD_Cu/Zn_BS"/>
</dbReference>
<comment type="catalytic activity">
    <reaction evidence="7">
        <text>2 superoxide + 2 H(+) = H2O2 + O2</text>
        <dbReference type="Rhea" id="RHEA:20696"/>
        <dbReference type="ChEBI" id="CHEBI:15378"/>
        <dbReference type="ChEBI" id="CHEBI:15379"/>
        <dbReference type="ChEBI" id="CHEBI:16240"/>
        <dbReference type="ChEBI" id="CHEBI:18421"/>
        <dbReference type="EC" id="1.15.1.1"/>
    </reaction>
</comment>
<evidence type="ECO:0000313" key="11">
    <source>
        <dbReference type="Proteomes" id="UP000759131"/>
    </source>
</evidence>
<evidence type="ECO:0000256" key="6">
    <source>
        <dbReference type="ARBA" id="ARBA00023008"/>
    </source>
</evidence>
<dbReference type="InterPro" id="IPR001424">
    <property type="entry name" value="SOD_Cu_Zn_dom"/>
</dbReference>
<evidence type="ECO:0000256" key="4">
    <source>
        <dbReference type="ARBA" id="ARBA00022862"/>
    </source>
</evidence>
<name>A0A7R9L700_9ACAR</name>
<dbReference type="Proteomes" id="UP000759131">
    <property type="component" value="Unassembled WGS sequence"/>
</dbReference>
<sequence>MNALIILTFLLSVLSVALSQRFLYGRESPYLNGQLYRTQMYKPLKAVAVVSGKTVNGVINFEQIGYDRVRVTGKLVGLAKGPHGFHVHQFGDLTNSCVSAGGHFNPHNREHGSPDDFNRHVGDLGNIFADDSGEAVIDIQDYYLTLNSGPNSIVGRAVVVHENVDDLGRGGHEQSKTTGNAGGRLACGIIGWASDKPK</sequence>
<keyword evidence="5 7" id="KW-0560">Oxidoreductase</keyword>
<comment type="similarity">
    <text evidence="1 7">Belongs to the Cu-Zn superoxide dismutase family.</text>
</comment>
<comment type="cofactor">
    <cofactor evidence="7">
        <name>Zn(2+)</name>
        <dbReference type="ChEBI" id="CHEBI:29105"/>
    </cofactor>
    <text evidence="7">Binds 1 zinc ion per subunit.</text>
</comment>
<dbReference type="CDD" id="cd00305">
    <property type="entry name" value="Cu-Zn_Superoxide_Dismutase"/>
    <property type="match status" value="1"/>
</dbReference>
<accession>A0A7R9L700</accession>
<keyword evidence="8" id="KW-0732">Signal</keyword>
<dbReference type="EMBL" id="OC873018">
    <property type="protein sequence ID" value="CAD7636108.1"/>
    <property type="molecule type" value="Genomic_DNA"/>
</dbReference>
<dbReference type="Pfam" id="PF00080">
    <property type="entry name" value="Sod_Cu"/>
    <property type="match status" value="1"/>
</dbReference>
<dbReference type="GO" id="GO:0004784">
    <property type="term" value="F:superoxide dismutase activity"/>
    <property type="evidence" value="ECO:0007669"/>
    <property type="project" value="UniProtKB-EC"/>
</dbReference>
<comment type="function">
    <text evidence="7">Destroys radicals which are normally produced within the cells and which are toxic to biological systems.</text>
</comment>
<dbReference type="InterPro" id="IPR024134">
    <property type="entry name" value="SOD_Cu/Zn_/chaperone"/>
</dbReference>
<dbReference type="OrthoDB" id="2015551at2759"/>
<proteinExistence type="inferred from homology"/>
<dbReference type="FunFam" id="2.60.40.200:FF:000001">
    <property type="entry name" value="Superoxide dismutase [Cu-Zn]"/>
    <property type="match status" value="1"/>
</dbReference>
<dbReference type="PRINTS" id="PR00068">
    <property type="entry name" value="CUZNDISMTASE"/>
</dbReference>
<dbReference type="PROSITE" id="PS00332">
    <property type="entry name" value="SOD_CU_ZN_2"/>
    <property type="match status" value="1"/>
</dbReference>
<gene>
    <name evidence="10" type="ORF">OSB1V03_LOCUS16497</name>
</gene>
<feature type="signal peptide" evidence="8">
    <location>
        <begin position="1"/>
        <end position="19"/>
    </location>
</feature>
<comment type="cofactor">
    <cofactor evidence="7">
        <name>Cu cation</name>
        <dbReference type="ChEBI" id="CHEBI:23378"/>
    </cofactor>
    <text evidence="7">Binds 1 copper ion per subunit.</text>
</comment>
<evidence type="ECO:0000259" key="9">
    <source>
        <dbReference type="Pfam" id="PF00080"/>
    </source>
</evidence>
<keyword evidence="6 7" id="KW-0186">Copper</keyword>
<evidence type="ECO:0000256" key="2">
    <source>
        <dbReference type="ARBA" id="ARBA00022723"/>
    </source>
</evidence>
<keyword evidence="2 7" id="KW-0479">Metal-binding</keyword>
<keyword evidence="3 7" id="KW-0862">Zinc</keyword>
<reference evidence="10" key="1">
    <citation type="submission" date="2020-11" db="EMBL/GenBank/DDBJ databases">
        <authorList>
            <person name="Tran Van P."/>
        </authorList>
    </citation>
    <scope>NUCLEOTIDE SEQUENCE</scope>
</reference>
<dbReference type="GO" id="GO:0005507">
    <property type="term" value="F:copper ion binding"/>
    <property type="evidence" value="ECO:0007669"/>
    <property type="project" value="InterPro"/>
</dbReference>
<dbReference type="PROSITE" id="PS00087">
    <property type="entry name" value="SOD_CU_ZN_1"/>
    <property type="match status" value="1"/>
</dbReference>
<dbReference type="AlphaFoldDB" id="A0A7R9L700"/>
<dbReference type="EMBL" id="CAJPIZ010018443">
    <property type="protein sequence ID" value="CAG2116538.1"/>
    <property type="molecule type" value="Genomic_DNA"/>
</dbReference>
<evidence type="ECO:0000256" key="5">
    <source>
        <dbReference type="ARBA" id="ARBA00023002"/>
    </source>
</evidence>
<organism evidence="10">
    <name type="scientific">Medioppia subpectinata</name>
    <dbReference type="NCBI Taxonomy" id="1979941"/>
    <lineage>
        <taxon>Eukaryota</taxon>
        <taxon>Metazoa</taxon>
        <taxon>Ecdysozoa</taxon>
        <taxon>Arthropoda</taxon>
        <taxon>Chelicerata</taxon>
        <taxon>Arachnida</taxon>
        <taxon>Acari</taxon>
        <taxon>Acariformes</taxon>
        <taxon>Sarcoptiformes</taxon>
        <taxon>Oribatida</taxon>
        <taxon>Brachypylina</taxon>
        <taxon>Oppioidea</taxon>
        <taxon>Oppiidae</taxon>
        <taxon>Medioppia</taxon>
    </lineage>
</organism>
<dbReference type="EC" id="1.15.1.1" evidence="7"/>
<evidence type="ECO:0000256" key="3">
    <source>
        <dbReference type="ARBA" id="ARBA00022833"/>
    </source>
</evidence>
<dbReference type="SUPFAM" id="SSF49329">
    <property type="entry name" value="Cu,Zn superoxide dismutase-like"/>
    <property type="match status" value="1"/>
</dbReference>
<protein>
    <recommendedName>
        <fullName evidence="7">Superoxide dismutase [Cu-Zn]</fullName>
        <ecNumber evidence="7">1.15.1.1</ecNumber>
    </recommendedName>
</protein>
<keyword evidence="11" id="KW-1185">Reference proteome</keyword>